<dbReference type="Proteomes" id="UP000604273">
    <property type="component" value="Unassembled WGS sequence"/>
</dbReference>
<dbReference type="PANTHER" id="PTHR47751:SF2">
    <property type="entry name" value="DLTD N-TERMINAL DOMAIN PROTEIN (AFU_ORTHOLOGUE AFUA_8G00380)-RELATED"/>
    <property type="match status" value="1"/>
</dbReference>
<dbReference type="InterPro" id="IPR051411">
    <property type="entry name" value="Polyketide_trans_af380"/>
</dbReference>
<dbReference type="EMBL" id="JABFAI010000155">
    <property type="protein sequence ID" value="KAF4952480.1"/>
    <property type="molecule type" value="Genomic_DNA"/>
</dbReference>
<evidence type="ECO:0000259" key="2">
    <source>
        <dbReference type="Pfam" id="PF12146"/>
    </source>
</evidence>
<comment type="caution">
    <text evidence="3">The sequence shown here is derived from an EMBL/GenBank/DDBJ whole genome shotgun (WGS) entry which is preliminary data.</text>
</comment>
<feature type="domain" description="Serine aminopeptidase S33" evidence="2">
    <location>
        <begin position="27"/>
        <end position="269"/>
    </location>
</feature>
<name>A0A8H4T6Y7_9HYPO</name>
<organism evidence="3 4">
    <name type="scientific">Fusarium gaditjirri</name>
    <dbReference type="NCBI Taxonomy" id="282569"/>
    <lineage>
        <taxon>Eukaryota</taxon>
        <taxon>Fungi</taxon>
        <taxon>Dikarya</taxon>
        <taxon>Ascomycota</taxon>
        <taxon>Pezizomycotina</taxon>
        <taxon>Sordariomycetes</taxon>
        <taxon>Hypocreomycetidae</taxon>
        <taxon>Hypocreales</taxon>
        <taxon>Nectriaceae</taxon>
        <taxon>Fusarium</taxon>
        <taxon>Fusarium nisikadoi species complex</taxon>
    </lineage>
</organism>
<dbReference type="Gene3D" id="1.10.10.800">
    <property type="match status" value="1"/>
</dbReference>
<dbReference type="SUPFAM" id="SSF53474">
    <property type="entry name" value="alpha/beta-Hydrolases"/>
    <property type="match status" value="1"/>
</dbReference>
<dbReference type="InterPro" id="IPR022742">
    <property type="entry name" value="Hydrolase_4"/>
</dbReference>
<dbReference type="PANTHER" id="PTHR47751">
    <property type="entry name" value="SUPERFAMILY HYDROLASE, PUTATIVE (AFU_ORTHOLOGUE AFUA_2G16580)-RELATED"/>
    <property type="match status" value="1"/>
</dbReference>
<sequence>MAAIRDVDFTTYDGLKLKGTLYSVGPKKPCIIMTHGFSGHRDHFLPELAAKFNEAGYGALVYDNRCWGESEGLPRAEADPVKQARDYLDAFNFATTLPEVDPTKIVYWGSSLSGGNAIVAASMNKSLAGIISQVPFISGGSMARITGAPKSILVAQRHPEADIKIPIYPSSIEEVQDGTSKAILKDAGAVEFAAEMGRRGYDYDKLATLQSLTNTIMYEPTGVIHHISPTPLLMVVADDDVCTYTHLQLEAFEKALHPKTLKVIKGAGHFDLYYGKRFQEVVDVQLEFLKSIF</sequence>
<dbReference type="Pfam" id="PF12146">
    <property type="entry name" value="Hydrolase_4"/>
    <property type="match status" value="1"/>
</dbReference>
<keyword evidence="4" id="KW-1185">Reference proteome</keyword>
<accession>A0A8H4T6Y7</accession>
<gene>
    <name evidence="3" type="ORF">FGADI_6714</name>
</gene>
<protein>
    <recommendedName>
        <fullName evidence="2">Serine aminopeptidase S33 domain-containing protein</fullName>
    </recommendedName>
</protein>
<dbReference type="OrthoDB" id="2498029at2759"/>
<dbReference type="Gene3D" id="3.40.50.1820">
    <property type="entry name" value="alpha/beta hydrolase"/>
    <property type="match status" value="1"/>
</dbReference>
<reference evidence="3" key="2">
    <citation type="submission" date="2020-05" db="EMBL/GenBank/DDBJ databases">
        <authorList>
            <person name="Kim H.-S."/>
            <person name="Proctor R.H."/>
            <person name="Brown D.W."/>
        </authorList>
    </citation>
    <scope>NUCLEOTIDE SEQUENCE</scope>
    <source>
        <strain evidence="3">NRRL 45417</strain>
    </source>
</reference>
<evidence type="ECO:0000313" key="3">
    <source>
        <dbReference type="EMBL" id="KAF4952480.1"/>
    </source>
</evidence>
<reference evidence="3" key="1">
    <citation type="journal article" date="2020" name="BMC Genomics">
        <title>Correction to: Identification and distribution of gene clusters required for synthesis of sphingolipid metabolism inhibitors in diverse species of the filamentous fungus Fusarium.</title>
        <authorList>
            <person name="Kim H.S."/>
            <person name="Lohmar J.M."/>
            <person name="Busman M."/>
            <person name="Brown D.W."/>
            <person name="Naumann T.A."/>
            <person name="Divon H.H."/>
            <person name="Lysoe E."/>
            <person name="Uhlig S."/>
            <person name="Proctor R.H."/>
        </authorList>
    </citation>
    <scope>NUCLEOTIDE SEQUENCE</scope>
    <source>
        <strain evidence="3">NRRL 45417</strain>
    </source>
</reference>
<evidence type="ECO:0000313" key="4">
    <source>
        <dbReference type="Proteomes" id="UP000604273"/>
    </source>
</evidence>
<comment type="similarity">
    <text evidence="1">Belongs to the polyketide transferase af380 family.</text>
</comment>
<dbReference type="InterPro" id="IPR029058">
    <property type="entry name" value="AB_hydrolase_fold"/>
</dbReference>
<evidence type="ECO:0000256" key="1">
    <source>
        <dbReference type="ARBA" id="ARBA00029464"/>
    </source>
</evidence>
<proteinExistence type="inferred from homology"/>
<dbReference type="AlphaFoldDB" id="A0A8H4T6Y7"/>